<feature type="region of interest" description="Disordered" evidence="1">
    <location>
        <begin position="1227"/>
        <end position="1270"/>
    </location>
</feature>
<feature type="compositionally biased region" description="Polar residues" evidence="1">
    <location>
        <begin position="792"/>
        <end position="804"/>
    </location>
</feature>
<feature type="compositionally biased region" description="Basic and acidic residues" evidence="1">
    <location>
        <begin position="181"/>
        <end position="192"/>
    </location>
</feature>
<feature type="compositionally biased region" description="Basic and acidic residues" evidence="1">
    <location>
        <begin position="961"/>
        <end position="972"/>
    </location>
</feature>
<evidence type="ECO:0000313" key="3">
    <source>
        <dbReference type="Proteomes" id="UP001633002"/>
    </source>
</evidence>
<name>A0ABD3H835_9MARC</name>
<dbReference type="Proteomes" id="UP001633002">
    <property type="component" value="Unassembled WGS sequence"/>
</dbReference>
<organism evidence="2 3">
    <name type="scientific">Riccia sorocarpa</name>
    <dbReference type="NCBI Taxonomy" id="122646"/>
    <lineage>
        <taxon>Eukaryota</taxon>
        <taxon>Viridiplantae</taxon>
        <taxon>Streptophyta</taxon>
        <taxon>Embryophyta</taxon>
        <taxon>Marchantiophyta</taxon>
        <taxon>Marchantiopsida</taxon>
        <taxon>Marchantiidae</taxon>
        <taxon>Marchantiales</taxon>
        <taxon>Ricciaceae</taxon>
        <taxon>Riccia</taxon>
    </lineage>
</organism>
<feature type="compositionally biased region" description="Polar residues" evidence="1">
    <location>
        <begin position="235"/>
        <end position="267"/>
    </location>
</feature>
<feature type="compositionally biased region" description="Polar residues" evidence="1">
    <location>
        <begin position="379"/>
        <end position="394"/>
    </location>
</feature>
<feature type="compositionally biased region" description="Basic and acidic residues" evidence="1">
    <location>
        <begin position="1283"/>
        <end position="1297"/>
    </location>
</feature>
<feature type="region of interest" description="Disordered" evidence="1">
    <location>
        <begin position="586"/>
        <end position="613"/>
    </location>
</feature>
<feature type="compositionally biased region" description="Basic and acidic residues" evidence="1">
    <location>
        <begin position="339"/>
        <end position="350"/>
    </location>
</feature>
<feature type="compositionally biased region" description="Basic and acidic residues" evidence="1">
    <location>
        <begin position="917"/>
        <end position="938"/>
    </location>
</feature>
<reference evidence="2 3" key="1">
    <citation type="submission" date="2024-09" db="EMBL/GenBank/DDBJ databases">
        <title>Chromosome-scale assembly of Riccia sorocarpa.</title>
        <authorList>
            <person name="Paukszto L."/>
        </authorList>
    </citation>
    <scope>NUCLEOTIDE SEQUENCE [LARGE SCALE GENOMIC DNA]</scope>
    <source>
        <strain evidence="2">LP-2024</strain>
        <tissue evidence="2">Aerial parts of the thallus</tissue>
    </source>
</reference>
<sequence length="1400" mass="151712">MEDTPETVLIAVDTNFDTNLVVIPPRSATIADVREKIKQGHMSLYPSYGSINILAVKVELFNRHYLLEETQLVGQIFREWKGCLHVELAGYPPSSPTASRLRLPLISSGDKAEVSPSKSRKYLLPRAEDLGDRPDSSLEKAQRPVSAPQESSLPLRQISQFSPNRTVASQALEVVGSQKSSDGRNSSERFFRSQDVVQHKSSAPEGQGIEAVEAGLDIALDVLLDVGPDRRVIQEGSTDPATGNNGRVDSTKVTPLGTQASIQSTPRRATASKSSKSQFSTDSKQSGDRKRTGRTGDTANPDLQQKVGESASKKARVRGKSDASSVKFNGSVVVAAPEVAEKTPSDKKADTGALKEPLKETSSDESEPGGIVRRDEVDGTSTHAAKSSLLANAESTKDRTDVNAIQGKSSEKDTGEGRQVAPREPTAAAKALSSGSSSSESSEKRPAKEQIKRKTPNSLPPRRPAPVREESSDDSSSLGASSESYRPDASTGTREVDEVVKNLVNLYSPIKSDEQRGEQSSEASEERQPKGLRNRKSSSGGDEADNVTDNKSRRGSRQTAELNKFQHFIDSQDGLDQLLGLTLSARKSKVTPESEPEPQIQAAARTAKPAPDGLTIDVVPDTQVGISDVNARKEVEDIMQAEKTTEKGQEEAACKPAEGSPAAVSPTGKGERTKSPKSKIRQAAVSVDASDDPLKNFARIASESAGKLGDPLQPKSDDSHQFISAVQLTRLAMVDDDDDAQSDPMQSPKEGSKPDEEKRNKAKADSSVATTAENGLLGTVDKTAEIDPKTSGVATVSANPQQDIPLSHKENAAKVGDDTTGSLPNGHPVAEKPFNDSGAENEMQLRARSEAVARDSRQPEPLGQQMEKERSTEAPGVAELDQSRSELTPGKPMKKKPTIRKTKGGKIAKGKIQKLNMGEKDKDGEDWERSRPDSRTEDAPYAPDSPAQEEIIGGEAQDEPSLIREEKSLEKPGRKKKVKKGVRAAEAAERDETLCPSVIIDIDKLPDIAVDKNDAVSGGVELEQVKVEDFACEKYDTGAAVAPKKRKKKLRNDEDCPAVVSGVVSADEAFEPVKLKRCSSKSNLHPSNPDGDLTNQNGESSAVLERRLEEEQPADGPPVTRKKKKPRRALSVEQVSEVTRAETTGRSNEWKQMTSDVEIVAPVPESVHSKPPPKPRKKRILKHPEQQSTGVDNVGIERKPAEDLEFVEFDSKDDVLDTKPDLFVAGDLTETTTAPDGGEPKELVKRRKKKRVIENDPPSGVQVQSSPAREDVYEWNEEKVTVGAPVEDHVAVKTETPKRKKKKRPSATAEEENDEVLEPSCNQLGYRRGEVSEVDEHVSRKSDMVNDVFRDDKSIDGQSKTRKTRVKSLLNNVENAVSVSSSPLELPGSLATKPRKTKRL</sequence>
<feature type="compositionally biased region" description="Basic and acidic residues" evidence="1">
    <location>
        <begin position="126"/>
        <end position="142"/>
    </location>
</feature>
<feature type="compositionally biased region" description="Polar residues" evidence="1">
    <location>
        <begin position="1133"/>
        <end position="1155"/>
    </location>
</feature>
<accession>A0ABD3H835</accession>
<keyword evidence="3" id="KW-1185">Reference proteome</keyword>
<feature type="compositionally biased region" description="Basic and acidic residues" evidence="1">
    <location>
        <begin position="750"/>
        <end position="764"/>
    </location>
</feature>
<feature type="region of interest" description="Disordered" evidence="1">
    <location>
        <begin position="1077"/>
        <end position="1197"/>
    </location>
</feature>
<proteinExistence type="predicted"/>
<protein>
    <submittedName>
        <fullName evidence="2">Uncharacterized protein</fullName>
    </submittedName>
</protein>
<feature type="compositionally biased region" description="Basic and acidic residues" evidence="1">
    <location>
        <begin position="1327"/>
        <end position="1339"/>
    </location>
</feature>
<feature type="compositionally biased region" description="Basic and acidic residues" evidence="1">
    <location>
        <begin position="843"/>
        <end position="858"/>
    </location>
</feature>
<feature type="region of interest" description="Disordered" evidence="1">
    <location>
        <begin position="110"/>
        <end position="160"/>
    </location>
</feature>
<feature type="region of interest" description="Disordered" evidence="1">
    <location>
        <begin position="233"/>
        <end position="559"/>
    </location>
</feature>
<feature type="compositionally biased region" description="Basic and acidic residues" evidence="1">
    <location>
        <begin position="441"/>
        <end position="452"/>
    </location>
</feature>
<feature type="compositionally biased region" description="Basic residues" evidence="1">
    <location>
        <begin position="1171"/>
        <end position="1181"/>
    </location>
</feature>
<feature type="region of interest" description="Disordered" evidence="1">
    <location>
        <begin position="174"/>
        <end position="208"/>
    </location>
</feature>
<comment type="caution">
    <text evidence="2">The sequence shown here is derived from an EMBL/GenBank/DDBJ whole genome shotgun (WGS) entry which is preliminary data.</text>
</comment>
<evidence type="ECO:0000313" key="2">
    <source>
        <dbReference type="EMBL" id="KAL3687660.1"/>
    </source>
</evidence>
<feature type="region of interest" description="Disordered" evidence="1">
    <location>
        <begin position="641"/>
        <end position="987"/>
    </location>
</feature>
<evidence type="ECO:0000256" key="1">
    <source>
        <dbReference type="SAM" id="MobiDB-lite"/>
    </source>
</evidence>
<feature type="compositionally biased region" description="Basic residues" evidence="1">
    <location>
        <begin position="973"/>
        <end position="982"/>
    </location>
</feature>
<feature type="compositionally biased region" description="Basic residues" evidence="1">
    <location>
        <begin position="892"/>
        <end position="912"/>
    </location>
</feature>
<feature type="compositionally biased region" description="Polar residues" evidence="1">
    <location>
        <begin position="148"/>
        <end position="160"/>
    </location>
</feature>
<feature type="compositionally biased region" description="Low complexity" evidence="1">
    <location>
        <begin position="272"/>
        <end position="284"/>
    </location>
</feature>
<gene>
    <name evidence="2" type="ORF">R1sor_013969</name>
</gene>
<dbReference type="EMBL" id="JBJQOH010000004">
    <property type="protein sequence ID" value="KAL3687660.1"/>
    <property type="molecule type" value="Genomic_DNA"/>
</dbReference>
<feature type="region of interest" description="Disordered" evidence="1">
    <location>
        <begin position="1375"/>
        <end position="1400"/>
    </location>
</feature>
<feature type="compositionally biased region" description="Basic and acidic residues" evidence="1">
    <location>
        <begin position="511"/>
        <end position="529"/>
    </location>
</feature>
<feature type="region of interest" description="Disordered" evidence="1">
    <location>
        <begin position="1283"/>
        <end position="1339"/>
    </location>
</feature>
<feature type="compositionally biased region" description="Basic and acidic residues" evidence="1">
    <location>
        <begin position="806"/>
        <end position="817"/>
    </location>
</feature>
<feature type="compositionally biased region" description="Low complexity" evidence="1">
    <location>
        <begin position="474"/>
        <end position="484"/>
    </location>
</feature>
<feature type="compositionally biased region" description="Basic and acidic residues" evidence="1">
    <location>
        <begin position="643"/>
        <end position="653"/>
    </location>
</feature>